<reference evidence="2 3" key="1">
    <citation type="submission" date="2016-06" db="EMBL/GenBank/DDBJ databases">
        <title>Evolution of pathogenesis and genome organization in the Tremellales.</title>
        <authorList>
            <person name="Cuomo C."/>
            <person name="Litvintseva A."/>
            <person name="Heitman J."/>
            <person name="Chen Y."/>
            <person name="Sun S."/>
            <person name="Springer D."/>
            <person name="Dromer F."/>
            <person name="Young S."/>
            <person name="Zeng Q."/>
            <person name="Chapman S."/>
            <person name="Gujja S."/>
            <person name="Saif S."/>
            <person name="Birren B."/>
        </authorList>
    </citation>
    <scope>NUCLEOTIDE SEQUENCE [LARGE SCALE GENOMIC DNA]</scope>
    <source>
        <strain evidence="2 3">CBS 6039</strain>
    </source>
</reference>
<dbReference type="GeneID" id="30154976"/>
<gene>
    <name evidence="2" type="ORF">L202_03667</name>
</gene>
<dbReference type="OrthoDB" id="3345971at2759"/>
<feature type="region of interest" description="Disordered" evidence="1">
    <location>
        <begin position="268"/>
        <end position="301"/>
    </location>
</feature>
<feature type="region of interest" description="Disordered" evidence="1">
    <location>
        <begin position="317"/>
        <end position="341"/>
    </location>
</feature>
<feature type="compositionally biased region" description="Low complexity" evidence="1">
    <location>
        <begin position="1"/>
        <end position="19"/>
    </location>
</feature>
<sequence length="646" mass="70447">MSQPSPHAPSSTRSASSPPVGRSPIGRDTTNAESHLHPSDHLAASDQGLNDTRVPPPIYLRGSSARGISNKGEIKIHLPQWYGYVQTTMRPNSSDYRRKTQVRPPRPFDNLSDQGIIRPPSEDTVVRGSLEIIMKEGGRAKAISVGVQSVCRLYLGLDRGWEEDGIFERGIEILGDREEGIWLEKGSQSFSFTIVLPGTLAVTANSTFGRVTHIVTARVEGGEAASYFSSLFSRKAFSPPSTPSKISNIGDFDRVIARSDELALRRFRSASTSRAGSNSGPAMDGRTSRDSEGSDQGSAIVTAEGSPSVLGLYTRRPSFESSPARSPRQLPITPDGECPSPVFSPLNEEKSGWMKGDLTSYDGLIVFAVSPYTGDGMTLDVRKEGLVDGLGLWRFTAAADVFTVGSVLMLSVSIPSPSPKTTIFYTRFLLSEDYTITSPRTPNLPATRPESAQRHLLYQLGRPHKAGEKRPGRDVDALWRGAEAGGCPEEAGWKIKAMARVPGHMKIKPTTHERTITPLRISHDLIFQAYYSVDGEKVDGEPIDGPGELRVMQIKVPVIMSSCHCVKDALSLPTYETAQCAHRGDGPFFDIPLDLKMYCVCRSSFAELGEAAMRRSQGNEREEHEERPVEGSGDKAREDMANQGPN</sequence>
<comment type="caution">
    <text evidence="2">The sequence shown here is derived from an EMBL/GenBank/DDBJ whole genome shotgun (WGS) entry which is preliminary data.</text>
</comment>
<evidence type="ECO:0000256" key="1">
    <source>
        <dbReference type="SAM" id="MobiDB-lite"/>
    </source>
</evidence>
<feature type="compositionally biased region" description="Polar residues" evidence="1">
    <location>
        <begin position="269"/>
        <end position="280"/>
    </location>
</feature>
<protein>
    <submittedName>
        <fullName evidence="2">Uncharacterized protein</fullName>
    </submittedName>
</protein>
<feature type="region of interest" description="Disordered" evidence="1">
    <location>
        <begin position="1"/>
        <end position="65"/>
    </location>
</feature>
<proteinExistence type="predicted"/>
<feature type="region of interest" description="Disordered" evidence="1">
    <location>
        <begin position="611"/>
        <end position="646"/>
    </location>
</feature>
<organism evidence="2 3">
    <name type="scientific">Cryptococcus amylolentus CBS 6039</name>
    <dbReference type="NCBI Taxonomy" id="1295533"/>
    <lineage>
        <taxon>Eukaryota</taxon>
        <taxon>Fungi</taxon>
        <taxon>Dikarya</taxon>
        <taxon>Basidiomycota</taxon>
        <taxon>Agaricomycotina</taxon>
        <taxon>Tremellomycetes</taxon>
        <taxon>Tremellales</taxon>
        <taxon>Cryptococcaceae</taxon>
        <taxon>Cryptococcus</taxon>
    </lineage>
</organism>
<feature type="compositionally biased region" description="Basic and acidic residues" evidence="1">
    <location>
        <begin position="617"/>
        <end position="640"/>
    </location>
</feature>
<keyword evidence="3" id="KW-1185">Reference proteome</keyword>
<dbReference type="STRING" id="1295533.A0A1E3HUE0"/>
<dbReference type="AlphaFoldDB" id="A0A1E3HUE0"/>
<feature type="region of interest" description="Disordered" evidence="1">
    <location>
        <begin position="92"/>
        <end position="120"/>
    </location>
</feature>
<dbReference type="Proteomes" id="UP000094065">
    <property type="component" value="Unassembled WGS sequence"/>
</dbReference>
<name>A0A1E3HUE0_9TREE</name>
<dbReference type="EMBL" id="AWGJ01000005">
    <property type="protein sequence ID" value="ODN79755.1"/>
    <property type="molecule type" value="Genomic_DNA"/>
</dbReference>
<dbReference type="RefSeq" id="XP_018994602.1">
    <property type="nucleotide sequence ID" value="XM_019137576.1"/>
</dbReference>
<evidence type="ECO:0000313" key="2">
    <source>
        <dbReference type="EMBL" id="ODN79755.1"/>
    </source>
</evidence>
<accession>A0A1E3HUE0</accession>
<evidence type="ECO:0000313" key="3">
    <source>
        <dbReference type="Proteomes" id="UP000094065"/>
    </source>
</evidence>